<proteinExistence type="predicted"/>
<comment type="caution">
    <text evidence="2">The sequence shown here is derived from an EMBL/GenBank/DDBJ whole genome shotgun (WGS) entry which is preliminary data.</text>
</comment>
<evidence type="ECO:0000313" key="3">
    <source>
        <dbReference type="Proteomes" id="UP000626109"/>
    </source>
</evidence>
<sequence>MAKVVRTSVSCYRRSCPLILALCVCGFRFCNVPSTHSRAQCTARDICFGCGVHTGAQMIPDTRWQHRLESLDCHGHERPPHLKRLLSPRRSASSASAAAAAVAALAVGGLRFRSSSVALMSSSSPSGADAAPSRADRTTRFTALYLFGVGAALLLAPRSTFSLLFNPDELSTAWIRVFGSLCALLAWYYAGVVRYSTAENRGFLHATVSGRLFLAAVLTAIATVGGGGRGLLLLAATNAAGALAMRRALVLDLKDSKAGIRRKPA</sequence>
<dbReference type="EMBL" id="CAJNNW010006778">
    <property type="protein sequence ID" value="CAE8648628.1"/>
    <property type="molecule type" value="Genomic_DNA"/>
</dbReference>
<reference evidence="2" key="1">
    <citation type="submission" date="2021-02" db="EMBL/GenBank/DDBJ databases">
        <authorList>
            <person name="Dougan E. K."/>
            <person name="Rhodes N."/>
            <person name="Thang M."/>
            <person name="Chan C."/>
        </authorList>
    </citation>
    <scope>NUCLEOTIDE SEQUENCE</scope>
</reference>
<keyword evidence="1" id="KW-1133">Transmembrane helix</keyword>
<feature type="transmembrane region" description="Helical" evidence="1">
    <location>
        <begin position="143"/>
        <end position="161"/>
    </location>
</feature>
<evidence type="ECO:0000256" key="1">
    <source>
        <dbReference type="SAM" id="Phobius"/>
    </source>
</evidence>
<evidence type="ECO:0000313" key="2">
    <source>
        <dbReference type="EMBL" id="CAE8648628.1"/>
    </source>
</evidence>
<gene>
    <name evidence="2" type="ORF">PGLA2088_LOCUS6724</name>
</gene>
<dbReference type="AlphaFoldDB" id="A0A813IEZ3"/>
<organism evidence="2 3">
    <name type="scientific">Polarella glacialis</name>
    <name type="common">Dinoflagellate</name>
    <dbReference type="NCBI Taxonomy" id="89957"/>
    <lineage>
        <taxon>Eukaryota</taxon>
        <taxon>Sar</taxon>
        <taxon>Alveolata</taxon>
        <taxon>Dinophyceae</taxon>
        <taxon>Suessiales</taxon>
        <taxon>Suessiaceae</taxon>
        <taxon>Polarella</taxon>
    </lineage>
</organism>
<accession>A0A813IEZ3</accession>
<dbReference type="Proteomes" id="UP000626109">
    <property type="component" value="Unassembled WGS sequence"/>
</dbReference>
<feature type="transmembrane region" description="Helical" evidence="1">
    <location>
        <begin position="173"/>
        <end position="190"/>
    </location>
</feature>
<keyword evidence="1" id="KW-0472">Membrane</keyword>
<keyword evidence="1" id="KW-0812">Transmembrane</keyword>
<name>A0A813IEZ3_POLGL</name>
<feature type="transmembrane region" description="Helical" evidence="1">
    <location>
        <begin position="202"/>
        <end position="225"/>
    </location>
</feature>
<protein>
    <submittedName>
        <fullName evidence="2">Uncharacterized protein</fullName>
    </submittedName>
</protein>